<protein>
    <submittedName>
        <fullName evidence="1">Aconitate hydratase</fullName>
        <ecNumber evidence="1">4.2.1.3</ecNumber>
    </submittedName>
</protein>
<dbReference type="EMBL" id="UOEK01000157">
    <property type="protein sequence ID" value="VAV99182.1"/>
    <property type="molecule type" value="Genomic_DNA"/>
</dbReference>
<feature type="non-terminal residue" evidence="1">
    <location>
        <position position="1"/>
    </location>
</feature>
<sequence length="34" mass="3903">TEFMAVARCDTPVEVEYLRHGGILHMVLRRMAEA</sequence>
<dbReference type="Gene3D" id="3.20.19.10">
    <property type="entry name" value="Aconitase, domain 4"/>
    <property type="match status" value="1"/>
</dbReference>
<proteinExistence type="predicted"/>
<organism evidence="1">
    <name type="scientific">hydrothermal vent metagenome</name>
    <dbReference type="NCBI Taxonomy" id="652676"/>
    <lineage>
        <taxon>unclassified sequences</taxon>
        <taxon>metagenomes</taxon>
        <taxon>ecological metagenomes</taxon>
    </lineage>
</organism>
<dbReference type="InterPro" id="IPR015928">
    <property type="entry name" value="Aconitase/3IPM_dehydase_swvl"/>
</dbReference>
<keyword evidence="1" id="KW-0456">Lyase</keyword>
<evidence type="ECO:0000313" key="1">
    <source>
        <dbReference type="EMBL" id="VAV99182.1"/>
    </source>
</evidence>
<accession>A0A3B0S5N1</accession>
<dbReference type="AlphaFoldDB" id="A0A3B0S5N1"/>
<dbReference type="EC" id="4.2.1.3" evidence="1"/>
<gene>
    <name evidence="1" type="ORF">MNBD_ACTINO02-2554</name>
</gene>
<reference evidence="1" key="1">
    <citation type="submission" date="2018-06" db="EMBL/GenBank/DDBJ databases">
        <authorList>
            <person name="Zhirakovskaya E."/>
        </authorList>
    </citation>
    <scope>NUCLEOTIDE SEQUENCE</scope>
</reference>
<dbReference type="GO" id="GO:0003994">
    <property type="term" value="F:aconitate hydratase activity"/>
    <property type="evidence" value="ECO:0007669"/>
    <property type="project" value="UniProtKB-EC"/>
</dbReference>
<name>A0A3B0S5N1_9ZZZZ</name>